<dbReference type="PROSITE" id="PS00178">
    <property type="entry name" value="AA_TRNA_LIGASE_I"/>
    <property type="match status" value="1"/>
</dbReference>
<dbReference type="InterPro" id="IPR024088">
    <property type="entry name" value="Tyr-tRNA-ligase_bac-type"/>
</dbReference>
<dbReference type="OrthoDB" id="337870at2759"/>
<dbReference type="Pfam" id="PF00579">
    <property type="entry name" value="tRNA-synt_1b"/>
    <property type="match status" value="1"/>
</dbReference>
<dbReference type="InterPro" id="IPR002305">
    <property type="entry name" value="aa-tRNA-synth_Ic"/>
</dbReference>
<evidence type="ECO:0000256" key="9">
    <source>
        <dbReference type="RuleBase" id="RU361234"/>
    </source>
</evidence>
<accession>A0A3N4IR61</accession>
<evidence type="ECO:0000256" key="6">
    <source>
        <dbReference type="ARBA" id="ARBA00023146"/>
    </source>
</evidence>
<dbReference type="InterPro" id="IPR036986">
    <property type="entry name" value="S4_RNA-bd_sf"/>
</dbReference>
<evidence type="ECO:0000313" key="11">
    <source>
        <dbReference type="Proteomes" id="UP000275078"/>
    </source>
</evidence>
<keyword evidence="6 9" id="KW-0030">Aminoacyl-tRNA synthetase</keyword>
<dbReference type="Gene3D" id="3.10.290.10">
    <property type="entry name" value="RNA-binding S4 domain"/>
    <property type="match status" value="1"/>
</dbReference>
<evidence type="ECO:0000256" key="8">
    <source>
        <dbReference type="ARBA" id="ARBA00048248"/>
    </source>
</evidence>
<dbReference type="GO" id="GO:0005524">
    <property type="term" value="F:ATP binding"/>
    <property type="evidence" value="ECO:0007669"/>
    <property type="project" value="UniProtKB-KW"/>
</dbReference>
<dbReference type="GO" id="GO:0004831">
    <property type="term" value="F:tyrosine-tRNA ligase activity"/>
    <property type="evidence" value="ECO:0007669"/>
    <property type="project" value="UniProtKB-EC"/>
</dbReference>
<dbReference type="Proteomes" id="UP000275078">
    <property type="component" value="Unassembled WGS sequence"/>
</dbReference>
<dbReference type="PANTHER" id="PTHR11766:SF0">
    <property type="entry name" value="TYROSINE--TRNA LIGASE, MITOCHONDRIAL"/>
    <property type="match status" value="1"/>
</dbReference>
<dbReference type="SUPFAM" id="SSF52374">
    <property type="entry name" value="Nucleotidylyl transferase"/>
    <property type="match status" value="1"/>
</dbReference>
<dbReference type="GO" id="GO:0006437">
    <property type="term" value="P:tyrosyl-tRNA aminoacylation"/>
    <property type="evidence" value="ECO:0007669"/>
    <property type="project" value="InterPro"/>
</dbReference>
<dbReference type="FunFam" id="1.10.240.10:FF:000001">
    <property type="entry name" value="Tyrosine--tRNA ligase"/>
    <property type="match status" value="1"/>
</dbReference>
<dbReference type="Gene3D" id="1.10.240.10">
    <property type="entry name" value="Tyrosyl-Transfer RNA Synthetase"/>
    <property type="match status" value="1"/>
</dbReference>
<proteinExistence type="inferred from homology"/>
<name>A0A3N4IR61_ASCIM</name>
<dbReference type="SUPFAM" id="SSF55174">
    <property type="entry name" value="Alpha-L RNA-binding motif"/>
    <property type="match status" value="1"/>
</dbReference>
<keyword evidence="2 9" id="KW-0436">Ligase</keyword>
<dbReference type="GO" id="GO:0005739">
    <property type="term" value="C:mitochondrion"/>
    <property type="evidence" value="ECO:0007669"/>
    <property type="project" value="TreeGrafter"/>
</dbReference>
<dbReference type="Gene3D" id="3.40.50.620">
    <property type="entry name" value="HUPs"/>
    <property type="match status" value="1"/>
</dbReference>
<keyword evidence="5 9" id="KW-0648">Protein biosynthesis</keyword>
<evidence type="ECO:0000256" key="3">
    <source>
        <dbReference type="ARBA" id="ARBA00022741"/>
    </source>
</evidence>
<evidence type="ECO:0000256" key="1">
    <source>
        <dbReference type="ARBA" id="ARBA00013160"/>
    </source>
</evidence>
<keyword evidence="11" id="KW-1185">Reference proteome</keyword>
<dbReference type="CDD" id="cd00805">
    <property type="entry name" value="TyrRS_core"/>
    <property type="match status" value="1"/>
</dbReference>
<dbReference type="PANTHER" id="PTHR11766">
    <property type="entry name" value="TYROSYL-TRNA SYNTHETASE"/>
    <property type="match status" value="1"/>
</dbReference>
<evidence type="ECO:0000256" key="5">
    <source>
        <dbReference type="ARBA" id="ARBA00022917"/>
    </source>
</evidence>
<evidence type="ECO:0000313" key="10">
    <source>
        <dbReference type="EMBL" id="RPA86710.1"/>
    </source>
</evidence>
<dbReference type="InterPro" id="IPR014729">
    <property type="entry name" value="Rossmann-like_a/b/a_fold"/>
</dbReference>
<evidence type="ECO:0000256" key="2">
    <source>
        <dbReference type="ARBA" id="ARBA00022598"/>
    </source>
</evidence>
<sequence>MKERGLVSAVAGSESALSGLLSSKKITAYAGFDPSAASLHIGNLLPLMSLLHLYLNGHRILALVGDATVFIGDPSGRTTERAKQDSSKLQASGKSIRSQIETFLETASAYATAKGYNVEERGKKELITNWSWLGEISLVDFLANVGRHVRVGQMLARDSVKGRMESGAGINYSEFSYQILQSYDFYHLYKKESCILQVGGNDQFGNITAGIDLIGRLTDAPPANENIAYGITVPLLTTASGEKLGKSMGNSVNLNGSPFELYQFFAKAEDASAETYLRVLTLLPVEEIKSVMERHNERPEDRLAQKTLAREVVHMLHGEEAAKKAEAQSAVLFGKGEDSVSSADAILQGFEKGDVVQMKRGTVVGELLAKVMKTAAGMSRGQANQVLKAGGVYVGPGGKHRVTEELAQVDPSWLVEDRVLLLRIGKRRLVAVEVVA</sequence>
<comment type="catalytic activity">
    <reaction evidence="8 9">
        <text>tRNA(Tyr) + L-tyrosine + ATP = L-tyrosyl-tRNA(Tyr) + AMP + diphosphate + H(+)</text>
        <dbReference type="Rhea" id="RHEA:10220"/>
        <dbReference type="Rhea" id="RHEA-COMP:9706"/>
        <dbReference type="Rhea" id="RHEA-COMP:9707"/>
        <dbReference type="ChEBI" id="CHEBI:15378"/>
        <dbReference type="ChEBI" id="CHEBI:30616"/>
        <dbReference type="ChEBI" id="CHEBI:33019"/>
        <dbReference type="ChEBI" id="CHEBI:58315"/>
        <dbReference type="ChEBI" id="CHEBI:78442"/>
        <dbReference type="ChEBI" id="CHEBI:78536"/>
        <dbReference type="ChEBI" id="CHEBI:456215"/>
        <dbReference type="EC" id="6.1.1.1"/>
    </reaction>
</comment>
<dbReference type="InterPro" id="IPR001412">
    <property type="entry name" value="aa-tRNA-synth_I_CS"/>
</dbReference>
<keyword evidence="3 9" id="KW-0547">Nucleotide-binding</keyword>
<comment type="similarity">
    <text evidence="9">Belongs to the class-I aminoacyl-tRNA synthetase family.</text>
</comment>
<dbReference type="GO" id="GO:0003723">
    <property type="term" value="F:RNA binding"/>
    <property type="evidence" value="ECO:0007669"/>
    <property type="project" value="InterPro"/>
</dbReference>
<evidence type="ECO:0000256" key="7">
    <source>
        <dbReference type="ARBA" id="ARBA00033323"/>
    </source>
</evidence>
<dbReference type="InterPro" id="IPR002307">
    <property type="entry name" value="Tyr-tRNA-ligase"/>
</dbReference>
<dbReference type="STRING" id="1160509.A0A3N4IR61"/>
<evidence type="ECO:0000256" key="4">
    <source>
        <dbReference type="ARBA" id="ARBA00022840"/>
    </source>
</evidence>
<dbReference type="PRINTS" id="PR01040">
    <property type="entry name" value="TRNASYNTHTYR"/>
</dbReference>
<dbReference type="AlphaFoldDB" id="A0A3N4IR61"/>
<reference evidence="10 11" key="1">
    <citation type="journal article" date="2018" name="Nat. Ecol. Evol.">
        <title>Pezizomycetes genomes reveal the molecular basis of ectomycorrhizal truffle lifestyle.</title>
        <authorList>
            <person name="Murat C."/>
            <person name="Payen T."/>
            <person name="Noel B."/>
            <person name="Kuo A."/>
            <person name="Morin E."/>
            <person name="Chen J."/>
            <person name="Kohler A."/>
            <person name="Krizsan K."/>
            <person name="Balestrini R."/>
            <person name="Da Silva C."/>
            <person name="Montanini B."/>
            <person name="Hainaut M."/>
            <person name="Levati E."/>
            <person name="Barry K.W."/>
            <person name="Belfiori B."/>
            <person name="Cichocki N."/>
            <person name="Clum A."/>
            <person name="Dockter R.B."/>
            <person name="Fauchery L."/>
            <person name="Guy J."/>
            <person name="Iotti M."/>
            <person name="Le Tacon F."/>
            <person name="Lindquist E.A."/>
            <person name="Lipzen A."/>
            <person name="Malagnac F."/>
            <person name="Mello A."/>
            <person name="Molinier V."/>
            <person name="Miyauchi S."/>
            <person name="Poulain J."/>
            <person name="Riccioni C."/>
            <person name="Rubini A."/>
            <person name="Sitrit Y."/>
            <person name="Splivallo R."/>
            <person name="Traeger S."/>
            <person name="Wang M."/>
            <person name="Zifcakova L."/>
            <person name="Wipf D."/>
            <person name="Zambonelli A."/>
            <person name="Paolocci F."/>
            <person name="Nowrousian M."/>
            <person name="Ottonello S."/>
            <person name="Baldrian P."/>
            <person name="Spatafora J.W."/>
            <person name="Henrissat B."/>
            <person name="Nagy L.G."/>
            <person name="Aury J.M."/>
            <person name="Wincker P."/>
            <person name="Grigoriev I.V."/>
            <person name="Bonfante P."/>
            <person name="Martin F.M."/>
        </authorList>
    </citation>
    <scope>NUCLEOTIDE SEQUENCE [LARGE SCALE GENOMIC DNA]</scope>
    <source>
        <strain evidence="10 11">RN42</strain>
    </source>
</reference>
<gene>
    <name evidence="10" type="ORF">BJ508DRAFT_410914</name>
</gene>
<organism evidence="10 11">
    <name type="scientific">Ascobolus immersus RN42</name>
    <dbReference type="NCBI Taxonomy" id="1160509"/>
    <lineage>
        <taxon>Eukaryota</taxon>
        <taxon>Fungi</taxon>
        <taxon>Dikarya</taxon>
        <taxon>Ascomycota</taxon>
        <taxon>Pezizomycotina</taxon>
        <taxon>Pezizomycetes</taxon>
        <taxon>Pezizales</taxon>
        <taxon>Ascobolaceae</taxon>
        <taxon>Ascobolus</taxon>
    </lineage>
</organism>
<protein>
    <recommendedName>
        <fullName evidence="1 9">Tyrosine--tRNA ligase</fullName>
        <ecNumber evidence="1 9">6.1.1.1</ecNumber>
    </recommendedName>
    <alternativeName>
        <fullName evidence="7 9">Tyrosyl-tRNA synthetase</fullName>
    </alternativeName>
</protein>
<keyword evidence="4 9" id="KW-0067">ATP-binding</keyword>
<dbReference type="EMBL" id="ML119648">
    <property type="protein sequence ID" value="RPA86710.1"/>
    <property type="molecule type" value="Genomic_DNA"/>
</dbReference>
<dbReference type="NCBIfam" id="TIGR00234">
    <property type="entry name" value="tyrS"/>
    <property type="match status" value="1"/>
</dbReference>
<dbReference type="GO" id="GO:0005829">
    <property type="term" value="C:cytosol"/>
    <property type="evidence" value="ECO:0007669"/>
    <property type="project" value="TreeGrafter"/>
</dbReference>
<dbReference type="EC" id="6.1.1.1" evidence="1 9"/>